<dbReference type="Proteomes" id="UP000239576">
    <property type="component" value="Unassembled WGS sequence"/>
</dbReference>
<dbReference type="SMART" id="SM00448">
    <property type="entry name" value="REC"/>
    <property type="match status" value="1"/>
</dbReference>
<dbReference type="InterPro" id="IPR000160">
    <property type="entry name" value="GGDEF_dom"/>
</dbReference>
<evidence type="ECO:0000259" key="4">
    <source>
        <dbReference type="PROSITE" id="PS50887"/>
    </source>
</evidence>
<evidence type="ECO:0000259" key="2">
    <source>
        <dbReference type="PROSITE" id="PS50110"/>
    </source>
</evidence>
<dbReference type="RefSeq" id="WP_106254475.1">
    <property type="nucleotide sequence ID" value="NZ_CAWNSW010000019.1"/>
</dbReference>
<dbReference type="PROSITE" id="PS50883">
    <property type="entry name" value="EAL"/>
    <property type="match status" value="1"/>
</dbReference>
<dbReference type="InterPro" id="IPR001633">
    <property type="entry name" value="EAL_dom"/>
</dbReference>
<dbReference type="PANTHER" id="PTHR44757">
    <property type="entry name" value="DIGUANYLATE CYCLASE DGCP"/>
    <property type="match status" value="1"/>
</dbReference>
<reference evidence="5 6" key="2">
    <citation type="submission" date="2018-03" db="EMBL/GenBank/DDBJ databases">
        <title>The ancient ancestry and fast evolution of plastids.</title>
        <authorList>
            <person name="Moore K.R."/>
            <person name="Magnabosco C."/>
            <person name="Momper L."/>
            <person name="Gold D.A."/>
            <person name="Bosak T."/>
            <person name="Fournier G.P."/>
        </authorList>
    </citation>
    <scope>NUCLEOTIDE SEQUENCE [LARGE SCALE GENOMIC DNA]</scope>
    <source>
        <strain evidence="5 6">ULC18</strain>
    </source>
</reference>
<keyword evidence="1" id="KW-0597">Phosphoprotein</keyword>
<dbReference type="PANTHER" id="PTHR44757:SF2">
    <property type="entry name" value="BIOFILM ARCHITECTURE MAINTENANCE PROTEIN MBAA"/>
    <property type="match status" value="1"/>
</dbReference>
<dbReference type="Gene3D" id="3.20.20.450">
    <property type="entry name" value="EAL domain"/>
    <property type="match status" value="1"/>
</dbReference>
<dbReference type="SMART" id="SM00267">
    <property type="entry name" value="GGDEF"/>
    <property type="match status" value="1"/>
</dbReference>
<dbReference type="InterPro" id="IPR043128">
    <property type="entry name" value="Rev_trsase/Diguanyl_cyclase"/>
</dbReference>
<name>A0A2T1ERA0_9CYAN</name>
<accession>A0A2T1ERA0</accession>
<sequence length="574" mass="62931">MTQILVIEDDSVICTLILRLLQAEAFDVLIANDGSVGVQLAQAHEPDLILCDVMMPKFNGYEVLEELRSQPATAAIPFIFLSGKADHTDLRQGMELGADDYLTKPFKRVELLGAIAARLDKRAALTKPYIDEMKRAAKSLGQIAYIDSLTELPNRLSFHAQCQEALKQAQQDHHLVAVVRFNLKDFGAINATLGYFNGDCLLQKVAKRLKEAAKHYPVARLVGNDFGLLLDDVTSEQAIADLTQRLLTALTEPYALDGQNVQVQVKVGIAFYPDHGNSPNELFTCAETAMRTAQGNHYQLYTPAMTALAAESQLMQKQLAHAVSQGECQIHYQPQVNLITGRIIGAEAFLLWNHPERGVIALQGLLAETKDDEVVCAINQWALAAVCRQAKAWQAIAPLPIRLSVNVSARQFQQDNLVATVADIVQQAELAPEGLMLEFTESCAMEAVESTVLKLQSLSEIGVQIAIDAFGTGFSSLSYLKRFPLNLLKIDPSFIQKMLTDTNDAAIAKTIIAIGQSLQLKVMAEGVETAAQVNFLRQSGCYAIQGNWFGPPLTASDLEALLLTDERFEIHSAE</sequence>
<feature type="domain" description="Response regulatory" evidence="2">
    <location>
        <begin position="3"/>
        <end position="119"/>
    </location>
</feature>
<reference evidence="6" key="1">
    <citation type="submission" date="2018-02" db="EMBL/GenBank/DDBJ databases">
        <authorList>
            <person name="Moore K."/>
            <person name="Momper L."/>
        </authorList>
    </citation>
    <scope>NUCLEOTIDE SEQUENCE [LARGE SCALE GENOMIC DNA]</scope>
    <source>
        <strain evidence="6">ULC18</strain>
    </source>
</reference>
<dbReference type="InterPro" id="IPR011006">
    <property type="entry name" value="CheY-like_superfamily"/>
</dbReference>
<dbReference type="OrthoDB" id="9805474at2"/>
<proteinExistence type="predicted"/>
<dbReference type="Gene3D" id="3.40.50.2300">
    <property type="match status" value="1"/>
</dbReference>
<dbReference type="Pfam" id="PF00072">
    <property type="entry name" value="Response_reg"/>
    <property type="match status" value="1"/>
</dbReference>
<dbReference type="SUPFAM" id="SSF52172">
    <property type="entry name" value="CheY-like"/>
    <property type="match status" value="1"/>
</dbReference>
<evidence type="ECO:0000256" key="1">
    <source>
        <dbReference type="PROSITE-ProRule" id="PRU00169"/>
    </source>
</evidence>
<gene>
    <name evidence="5" type="ORF">C7B82_01105</name>
</gene>
<dbReference type="SUPFAM" id="SSF55073">
    <property type="entry name" value="Nucleotide cyclase"/>
    <property type="match status" value="1"/>
</dbReference>
<organism evidence="5 6">
    <name type="scientific">Stenomitos frigidus ULC18</name>
    <dbReference type="NCBI Taxonomy" id="2107698"/>
    <lineage>
        <taxon>Bacteria</taxon>
        <taxon>Bacillati</taxon>
        <taxon>Cyanobacteriota</taxon>
        <taxon>Cyanophyceae</taxon>
        <taxon>Leptolyngbyales</taxon>
        <taxon>Leptolyngbyaceae</taxon>
        <taxon>Stenomitos</taxon>
    </lineage>
</organism>
<dbReference type="PROSITE" id="PS50110">
    <property type="entry name" value="RESPONSE_REGULATORY"/>
    <property type="match status" value="1"/>
</dbReference>
<dbReference type="PROSITE" id="PS50887">
    <property type="entry name" value="GGDEF"/>
    <property type="match status" value="1"/>
</dbReference>
<keyword evidence="6" id="KW-1185">Reference proteome</keyword>
<dbReference type="CDD" id="cd17574">
    <property type="entry name" value="REC_OmpR"/>
    <property type="match status" value="1"/>
</dbReference>
<evidence type="ECO:0000313" key="5">
    <source>
        <dbReference type="EMBL" id="PSB35233.1"/>
    </source>
</evidence>
<dbReference type="Pfam" id="PF00563">
    <property type="entry name" value="EAL"/>
    <property type="match status" value="1"/>
</dbReference>
<feature type="domain" description="EAL" evidence="3">
    <location>
        <begin position="312"/>
        <end position="566"/>
    </location>
</feature>
<feature type="domain" description="GGDEF" evidence="4">
    <location>
        <begin position="174"/>
        <end position="303"/>
    </location>
</feature>
<evidence type="ECO:0000259" key="3">
    <source>
        <dbReference type="PROSITE" id="PS50883"/>
    </source>
</evidence>
<comment type="caution">
    <text evidence="5">The sequence shown here is derived from an EMBL/GenBank/DDBJ whole genome shotgun (WGS) entry which is preliminary data.</text>
</comment>
<protein>
    <submittedName>
        <fullName evidence="5">GGDEF domain-containing response regulator</fullName>
    </submittedName>
</protein>
<dbReference type="InterPro" id="IPR035919">
    <property type="entry name" value="EAL_sf"/>
</dbReference>
<feature type="modified residue" description="4-aspartylphosphate" evidence="1">
    <location>
        <position position="52"/>
    </location>
</feature>
<dbReference type="CDD" id="cd01949">
    <property type="entry name" value="GGDEF"/>
    <property type="match status" value="1"/>
</dbReference>
<dbReference type="CDD" id="cd01948">
    <property type="entry name" value="EAL"/>
    <property type="match status" value="1"/>
</dbReference>
<dbReference type="EMBL" id="PVWK01000009">
    <property type="protein sequence ID" value="PSB35233.1"/>
    <property type="molecule type" value="Genomic_DNA"/>
</dbReference>
<dbReference type="GO" id="GO:0000160">
    <property type="term" value="P:phosphorelay signal transduction system"/>
    <property type="evidence" value="ECO:0007669"/>
    <property type="project" value="InterPro"/>
</dbReference>
<dbReference type="InterPro" id="IPR001789">
    <property type="entry name" value="Sig_transdc_resp-reg_receiver"/>
</dbReference>
<dbReference type="NCBIfam" id="TIGR00254">
    <property type="entry name" value="GGDEF"/>
    <property type="match status" value="1"/>
</dbReference>
<dbReference type="SUPFAM" id="SSF141868">
    <property type="entry name" value="EAL domain-like"/>
    <property type="match status" value="1"/>
</dbReference>
<dbReference type="Gene3D" id="3.30.70.270">
    <property type="match status" value="1"/>
</dbReference>
<dbReference type="SMART" id="SM00052">
    <property type="entry name" value="EAL"/>
    <property type="match status" value="1"/>
</dbReference>
<dbReference type="Pfam" id="PF00990">
    <property type="entry name" value="GGDEF"/>
    <property type="match status" value="1"/>
</dbReference>
<dbReference type="AlphaFoldDB" id="A0A2T1ERA0"/>
<dbReference type="InterPro" id="IPR052155">
    <property type="entry name" value="Biofilm_reg_signaling"/>
</dbReference>
<dbReference type="InterPro" id="IPR029787">
    <property type="entry name" value="Nucleotide_cyclase"/>
</dbReference>
<evidence type="ECO:0000313" key="6">
    <source>
        <dbReference type="Proteomes" id="UP000239576"/>
    </source>
</evidence>